<dbReference type="SUPFAM" id="SSF54236">
    <property type="entry name" value="Ubiquitin-like"/>
    <property type="match status" value="1"/>
</dbReference>
<dbReference type="CDD" id="cd17039">
    <property type="entry name" value="Ubl_ubiquitin_like"/>
    <property type="match status" value="1"/>
</dbReference>
<keyword evidence="2" id="KW-1185">Reference proteome</keyword>
<gene>
    <name evidence="1" type="ORF">LITE_LOCUS8190</name>
</gene>
<sequence length="185" mass="20816">MAAATGNTTNCHVELDFVGRWRHRYSLPPSTTVAQLKQTILHDFGISPERITLRLQLLPYPTTMEHQTLAAYGVTAGQTTWPIAVDVAKINVVVNFLNLDNMWYFVVACYEFDSVAEFRRLVVGNLRATGVDEIGPEDMELYCGGVRFGDGGALLSQYGVRDKVWVDVKTTEEVRELRRRFTSAL</sequence>
<evidence type="ECO:0000313" key="1">
    <source>
        <dbReference type="EMBL" id="CAI0394075.1"/>
    </source>
</evidence>
<dbReference type="Proteomes" id="UP001154282">
    <property type="component" value="Unassembled WGS sequence"/>
</dbReference>
<dbReference type="InterPro" id="IPR029071">
    <property type="entry name" value="Ubiquitin-like_domsf"/>
</dbReference>
<dbReference type="EMBL" id="CAMGYJ010000003">
    <property type="protein sequence ID" value="CAI0394075.1"/>
    <property type="molecule type" value="Genomic_DNA"/>
</dbReference>
<evidence type="ECO:0008006" key="3">
    <source>
        <dbReference type="Google" id="ProtNLM"/>
    </source>
</evidence>
<name>A0AAV0I8X8_9ROSI</name>
<accession>A0AAV0I8X8</accession>
<organism evidence="1 2">
    <name type="scientific">Linum tenue</name>
    <dbReference type="NCBI Taxonomy" id="586396"/>
    <lineage>
        <taxon>Eukaryota</taxon>
        <taxon>Viridiplantae</taxon>
        <taxon>Streptophyta</taxon>
        <taxon>Embryophyta</taxon>
        <taxon>Tracheophyta</taxon>
        <taxon>Spermatophyta</taxon>
        <taxon>Magnoliopsida</taxon>
        <taxon>eudicotyledons</taxon>
        <taxon>Gunneridae</taxon>
        <taxon>Pentapetalae</taxon>
        <taxon>rosids</taxon>
        <taxon>fabids</taxon>
        <taxon>Malpighiales</taxon>
        <taxon>Linaceae</taxon>
        <taxon>Linum</taxon>
    </lineage>
</organism>
<dbReference type="AlphaFoldDB" id="A0AAV0I8X8"/>
<protein>
    <recommendedName>
        <fullName evidence="3">Ubiquitin-like domain-containing protein</fullName>
    </recommendedName>
</protein>
<reference evidence="1" key="1">
    <citation type="submission" date="2022-08" db="EMBL/GenBank/DDBJ databases">
        <authorList>
            <person name="Gutierrez-Valencia J."/>
        </authorList>
    </citation>
    <scope>NUCLEOTIDE SEQUENCE</scope>
</reference>
<proteinExistence type="predicted"/>
<evidence type="ECO:0000313" key="2">
    <source>
        <dbReference type="Proteomes" id="UP001154282"/>
    </source>
</evidence>
<dbReference type="Gene3D" id="3.10.20.90">
    <property type="entry name" value="Phosphatidylinositol 3-kinase Catalytic Subunit, Chain A, domain 1"/>
    <property type="match status" value="1"/>
</dbReference>
<comment type="caution">
    <text evidence="1">The sequence shown here is derived from an EMBL/GenBank/DDBJ whole genome shotgun (WGS) entry which is preliminary data.</text>
</comment>